<name>A0ABR9WGE2_9BACT</name>
<dbReference type="Pfam" id="PF08241">
    <property type="entry name" value="Methyltransf_11"/>
    <property type="match status" value="1"/>
</dbReference>
<keyword evidence="1" id="KW-0808">Transferase</keyword>
<feature type="domain" description="Methyltransferase type 11" evidence="3">
    <location>
        <begin position="56"/>
        <end position="154"/>
    </location>
</feature>
<proteinExistence type="predicted"/>
<evidence type="ECO:0000313" key="4">
    <source>
        <dbReference type="EMBL" id="MBE9463219.1"/>
    </source>
</evidence>
<gene>
    <name evidence="4" type="ORF">IEE83_15120</name>
</gene>
<dbReference type="InterPro" id="IPR029063">
    <property type="entry name" value="SAM-dependent_MTases_sf"/>
</dbReference>
<reference evidence="5" key="1">
    <citation type="submission" date="2023-07" db="EMBL/GenBank/DDBJ databases">
        <title>Dyadobacter sp. nov 'subterranea' isolated from contaminted grondwater.</title>
        <authorList>
            <person name="Szabo I."/>
            <person name="Al-Omari J."/>
            <person name="Szerdahelyi S.G."/>
            <person name="Rado J."/>
        </authorList>
    </citation>
    <scope>NUCLEOTIDE SEQUENCE [LARGE SCALE GENOMIC DNA]</scope>
    <source>
        <strain evidence="5">UP-52</strain>
    </source>
</reference>
<dbReference type="PANTHER" id="PTHR44068">
    <property type="entry name" value="ZGC:194242"/>
    <property type="match status" value="1"/>
</dbReference>
<dbReference type="EMBL" id="JACYGY010000001">
    <property type="protein sequence ID" value="MBE9463219.1"/>
    <property type="molecule type" value="Genomic_DNA"/>
</dbReference>
<dbReference type="RefSeq" id="WP_194121366.1">
    <property type="nucleotide sequence ID" value="NZ_JACYGY010000001.1"/>
</dbReference>
<dbReference type="SUPFAM" id="SSF53335">
    <property type="entry name" value="S-adenosyl-L-methionine-dependent methyltransferases"/>
    <property type="match status" value="1"/>
</dbReference>
<evidence type="ECO:0000259" key="3">
    <source>
        <dbReference type="Pfam" id="PF08241"/>
    </source>
</evidence>
<evidence type="ECO:0000313" key="5">
    <source>
        <dbReference type="Proteomes" id="UP000634134"/>
    </source>
</evidence>
<dbReference type="CDD" id="cd02440">
    <property type="entry name" value="AdoMet_MTases"/>
    <property type="match status" value="1"/>
</dbReference>
<evidence type="ECO:0000256" key="1">
    <source>
        <dbReference type="ARBA" id="ARBA00022679"/>
    </source>
</evidence>
<feature type="region of interest" description="Disordered" evidence="2">
    <location>
        <begin position="1"/>
        <end position="34"/>
    </location>
</feature>
<dbReference type="GO" id="GO:0032259">
    <property type="term" value="P:methylation"/>
    <property type="evidence" value="ECO:0007669"/>
    <property type="project" value="UniProtKB-KW"/>
</dbReference>
<protein>
    <submittedName>
        <fullName evidence="4">Methyltransferase domain-containing protein</fullName>
    </submittedName>
</protein>
<feature type="compositionally biased region" description="Acidic residues" evidence="2">
    <location>
        <begin position="1"/>
        <end position="10"/>
    </location>
</feature>
<dbReference type="Proteomes" id="UP000634134">
    <property type="component" value="Unassembled WGS sequence"/>
</dbReference>
<keyword evidence="4" id="KW-0489">Methyltransferase</keyword>
<sequence length="221" mass="24816">MNKEWSEEELKEMAQQLANPHGSEGVKTGERMSHGNGQMIHRTIDLLEIKANDYVLEIGPGKGAHVSSIIELAENIKYQGIDISETMVAESSELNENLISAGSVAFALSNGNTIEFPDNSFDKIFTVNTVYFWENPLVYSTEIFRILKPGGTFALSFSDSTFMKQLPFTKFGFTLYNKAEAENLLIDAHFKIEKTIEELEVTKRNLGEEVERPVVIVFAKK</sequence>
<organism evidence="4 5">
    <name type="scientific">Dyadobacter subterraneus</name>
    <dbReference type="NCBI Taxonomy" id="2773304"/>
    <lineage>
        <taxon>Bacteria</taxon>
        <taxon>Pseudomonadati</taxon>
        <taxon>Bacteroidota</taxon>
        <taxon>Cytophagia</taxon>
        <taxon>Cytophagales</taxon>
        <taxon>Spirosomataceae</taxon>
        <taxon>Dyadobacter</taxon>
    </lineage>
</organism>
<dbReference type="InterPro" id="IPR013216">
    <property type="entry name" value="Methyltransf_11"/>
</dbReference>
<dbReference type="Gene3D" id="3.40.50.150">
    <property type="entry name" value="Vaccinia Virus protein VP39"/>
    <property type="match status" value="1"/>
</dbReference>
<evidence type="ECO:0000256" key="2">
    <source>
        <dbReference type="SAM" id="MobiDB-lite"/>
    </source>
</evidence>
<accession>A0ABR9WGE2</accession>
<dbReference type="GO" id="GO:0008168">
    <property type="term" value="F:methyltransferase activity"/>
    <property type="evidence" value="ECO:0007669"/>
    <property type="project" value="UniProtKB-KW"/>
</dbReference>
<dbReference type="InterPro" id="IPR050447">
    <property type="entry name" value="Erg6_SMT_methyltransf"/>
</dbReference>
<comment type="caution">
    <text evidence="4">The sequence shown here is derived from an EMBL/GenBank/DDBJ whole genome shotgun (WGS) entry which is preliminary data.</text>
</comment>
<keyword evidence="5" id="KW-1185">Reference proteome</keyword>
<dbReference type="PANTHER" id="PTHR44068:SF1">
    <property type="entry name" value="HYPOTHETICAL LOC100005854"/>
    <property type="match status" value="1"/>
</dbReference>